<reference evidence="2" key="1">
    <citation type="journal article" date="2021" name="Int. J. Syst. Evol. Microbiol.">
        <title>Actinocatenispora comari sp. nov., an endophytic actinomycete isolated from aerial parts of Comarum salesowianum.</title>
        <authorList>
            <person name="Oyunbileg N."/>
            <person name="Iizaka Y."/>
            <person name="Hamada M."/>
            <person name="Davaapurev B.O."/>
            <person name="Fukumoto A."/>
            <person name="Tsetseg B."/>
            <person name="Kato F."/>
            <person name="Tamura T."/>
            <person name="Batkhuu J."/>
            <person name="Anzai Y."/>
        </authorList>
    </citation>
    <scope>NUCLEOTIDE SEQUENCE [LARGE SCALE GENOMIC DNA]</scope>
    <source>
        <strain evidence="2">NUM-2625</strain>
    </source>
</reference>
<comment type="caution">
    <text evidence="1">The sequence shown here is derived from an EMBL/GenBank/DDBJ whole genome shotgun (WGS) entry which is preliminary data.</text>
</comment>
<dbReference type="EMBL" id="BOPO01000084">
    <property type="protein sequence ID" value="GIL29120.1"/>
    <property type="molecule type" value="Genomic_DNA"/>
</dbReference>
<dbReference type="RefSeq" id="WP_207126799.1">
    <property type="nucleotide sequence ID" value="NZ_BOPO01000084.1"/>
</dbReference>
<accession>A0A8J4AGH1</accession>
<dbReference type="Proteomes" id="UP000614996">
    <property type="component" value="Unassembled WGS sequence"/>
</dbReference>
<dbReference type="AlphaFoldDB" id="A0A8J4AGH1"/>
<keyword evidence="2" id="KW-1185">Reference proteome</keyword>
<sequence length="263" mass="28767">MTDQHRINGHSHPTPPEEISICVALIQQFATIPLDGRARAGTFTRRTAGQTVQLASAPLPLPDSEVVLDQRLARFINTVTEPGEPTIRQQFLHEHPGTVVAWWTTIGFSDGARLTVATTPAGGWYDAAADHADADPTICQYADPSAVDWINPITGLLEELARPATLRPQTPTAWAALQTRMCGCWHPFAEHHLTGPNYACDHGCGCHRFCSTDDDQQGRWINDSPAVLAALNVGGSCPTATHHTGPDGRRWHWVPDFLTRHGR</sequence>
<proteinExistence type="predicted"/>
<evidence type="ECO:0000313" key="2">
    <source>
        <dbReference type="Proteomes" id="UP000614996"/>
    </source>
</evidence>
<gene>
    <name evidence="1" type="ORF">NUM_43740</name>
</gene>
<evidence type="ECO:0000313" key="1">
    <source>
        <dbReference type="EMBL" id="GIL29120.1"/>
    </source>
</evidence>
<name>A0A8J4AGH1_9ACTN</name>
<protein>
    <submittedName>
        <fullName evidence="1">Uncharacterized protein</fullName>
    </submittedName>
</protein>
<organism evidence="1 2">
    <name type="scientific">Actinocatenispora comari</name>
    <dbReference type="NCBI Taxonomy" id="2807577"/>
    <lineage>
        <taxon>Bacteria</taxon>
        <taxon>Bacillati</taxon>
        <taxon>Actinomycetota</taxon>
        <taxon>Actinomycetes</taxon>
        <taxon>Micromonosporales</taxon>
        <taxon>Micromonosporaceae</taxon>
        <taxon>Actinocatenispora</taxon>
    </lineage>
</organism>